<comment type="caution">
    <text evidence="2">The sequence shown here is derived from an EMBL/GenBank/DDBJ whole genome shotgun (WGS) entry which is preliminary data.</text>
</comment>
<feature type="transmembrane region" description="Helical" evidence="1">
    <location>
        <begin position="12"/>
        <end position="35"/>
    </location>
</feature>
<accession>A0A934K8W3</accession>
<keyword evidence="1" id="KW-0472">Membrane</keyword>
<gene>
    <name evidence="2" type="ORF">JF888_12145</name>
</gene>
<protein>
    <submittedName>
        <fullName evidence="2">AtpZ/AtpI family protein</fullName>
    </submittedName>
</protein>
<feature type="transmembrane region" description="Helical" evidence="1">
    <location>
        <begin position="41"/>
        <end position="63"/>
    </location>
</feature>
<evidence type="ECO:0000256" key="1">
    <source>
        <dbReference type="SAM" id="Phobius"/>
    </source>
</evidence>
<name>A0A934K8W3_9BACT</name>
<evidence type="ECO:0000313" key="3">
    <source>
        <dbReference type="Proteomes" id="UP000620075"/>
    </source>
</evidence>
<dbReference type="Pfam" id="PF09527">
    <property type="entry name" value="ATPase_gene1"/>
    <property type="match status" value="1"/>
</dbReference>
<evidence type="ECO:0000313" key="2">
    <source>
        <dbReference type="EMBL" id="MBJ7603926.1"/>
    </source>
</evidence>
<reference evidence="2 3" key="1">
    <citation type="submission" date="2020-10" db="EMBL/GenBank/DDBJ databases">
        <title>Ca. Dormibacterota MAGs.</title>
        <authorList>
            <person name="Montgomery K."/>
        </authorList>
    </citation>
    <scope>NUCLEOTIDE SEQUENCE [LARGE SCALE GENOMIC DNA]</scope>
    <source>
        <strain evidence="2">SC8811_S16_3</strain>
    </source>
</reference>
<keyword evidence="1" id="KW-0812">Transmembrane</keyword>
<organism evidence="2 3">
    <name type="scientific">Candidatus Dormiibacter inghamiae</name>
    <dbReference type="NCBI Taxonomy" id="3127013"/>
    <lineage>
        <taxon>Bacteria</taxon>
        <taxon>Bacillati</taxon>
        <taxon>Candidatus Dormiibacterota</taxon>
        <taxon>Candidatus Dormibacteria</taxon>
        <taxon>Candidatus Dormibacterales</taxon>
        <taxon>Candidatus Dormibacteraceae</taxon>
        <taxon>Candidatus Dormiibacter</taxon>
    </lineage>
</organism>
<dbReference type="EMBL" id="JAEKNQ010000045">
    <property type="protein sequence ID" value="MBJ7603926.1"/>
    <property type="molecule type" value="Genomic_DNA"/>
</dbReference>
<dbReference type="RefSeq" id="WP_338180727.1">
    <property type="nucleotide sequence ID" value="NZ_JAEKNQ010000045.1"/>
</dbReference>
<keyword evidence="1" id="KW-1133">Transmembrane helix</keyword>
<proteinExistence type="predicted"/>
<dbReference type="InterPro" id="IPR032820">
    <property type="entry name" value="ATPase_put"/>
</dbReference>
<dbReference type="Proteomes" id="UP000620075">
    <property type="component" value="Unassembled WGS sequence"/>
</dbReference>
<dbReference type="AlphaFoldDB" id="A0A934K8W3"/>
<sequence length="69" mass="6616">MSPASGGGPSSAELIGLGGMLAGSVIVPLVGGALLDGALHTSPLFLLVGLGVGIVAAAAVMYLRMVRQG</sequence>